<evidence type="ECO:0000313" key="13">
    <source>
        <dbReference type="Proteomes" id="UP000815677"/>
    </source>
</evidence>
<feature type="domain" description="Protein kinase" evidence="11">
    <location>
        <begin position="38"/>
        <end position="342"/>
    </location>
</feature>
<dbReference type="Pfam" id="PF00069">
    <property type="entry name" value="Pkinase"/>
    <property type="match status" value="1"/>
</dbReference>
<dbReference type="Proteomes" id="UP000815677">
    <property type="component" value="Unassembled WGS sequence"/>
</dbReference>
<dbReference type="PANTHER" id="PTHR47634">
    <property type="entry name" value="PROTEIN KINASE DOMAIN-CONTAINING PROTEIN-RELATED"/>
    <property type="match status" value="1"/>
</dbReference>
<evidence type="ECO:0000256" key="8">
    <source>
        <dbReference type="ARBA" id="ARBA00048679"/>
    </source>
</evidence>
<keyword evidence="6 9" id="KW-0067">ATP-binding</keyword>
<dbReference type="InterPro" id="IPR017441">
    <property type="entry name" value="Protein_kinase_ATP_BS"/>
</dbReference>
<evidence type="ECO:0000313" key="12">
    <source>
        <dbReference type="EMBL" id="GAT56239.1"/>
    </source>
</evidence>
<keyword evidence="2" id="KW-0723">Serine/threonine-protein kinase</keyword>
<feature type="region of interest" description="Disordered" evidence="10">
    <location>
        <begin position="198"/>
        <end position="218"/>
    </location>
</feature>
<reference evidence="12" key="1">
    <citation type="submission" date="2014-09" db="EMBL/GenBank/DDBJ databases">
        <title>Genome sequence of the luminous mushroom Mycena chlorophos for searching fungal bioluminescence genes.</title>
        <authorList>
            <person name="Tanaka Y."/>
            <person name="Kasuga D."/>
            <person name="Oba Y."/>
            <person name="Hase S."/>
            <person name="Sato K."/>
            <person name="Oba Y."/>
            <person name="Sakakibara Y."/>
        </authorList>
    </citation>
    <scope>NUCLEOTIDE SEQUENCE</scope>
</reference>
<comment type="catalytic activity">
    <reaction evidence="7">
        <text>L-threonyl-[protein] + ATP = O-phospho-L-threonyl-[protein] + ADP + H(+)</text>
        <dbReference type="Rhea" id="RHEA:46608"/>
        <dbReference type="Rhea" id="RHEA-COMP:11060"/>
        <dbReference type="Rhea" id="RHEA-COMP:11605"/>
        <dbReference type="ChEBI" id="CHEBI:15378"/>
        <dbReference type="ChEBI" id="CHEBI:30013"/>
        <dbReference type="ChEBI" id="CHEBI:30616"/>
        <dbReference type="ChEBI" id="CHEBI:61977"/>
        <dbReference type="ChEBI" id="CHEBI:456216"/>
        <dbReference type="EC" id="2.7.11.1"/>
    </reaction>
</comment>
<dbReference type="SUPFAM" id="SSF56112">
    <property type="entry name" value="Protein kinase-like (PK-like)"/>
    <property type="match status" value="1"/>
</dbReference>
<dbReference type="EC" id="2.7.11.1" evidence="1"/>
<evidence type="ECO:0000256" key="4">
    <source>
        <dbReference type="ARBA" id="ARBA00022741"/>
    </source>
</evidence>
<keyword evidence="5" id="KW-0418">Kinase</keyword>
<organism evidence="12 13">
    <name type="scientific">Mycena chlorophos</name>
    <name type="common">Agaric fungus</name>
    <name type="synonym">Agaricus chlorophos</name>
    <dbReference type="NCBI Taxonomy" id="658473"/>
    <lineage>
        <taxon>Eukaryota</taxon>
        <taxon>Fungi</taxon>
        <taxon>Dikarya</taxon>
        <taxon>Basidiomycota</taxon>
        <taxon>Agaricomycotina</taxon>
        <taxon>Agaricomycetes</taxon>
        <taxon>Agaricomycetidae</taxon>
        <taxon>Agaricales</taxon>
        <taxon>Marasmiineae</taxon>
        <taxon>Mycenaceae</taxon>
        <taxon>Mycena</taxon>
    </lineage>
</organism>
<dbReference type="InterPro" id="IPR051334">
    <property type="entry name" value="SRPK"/>
</dbReference>
<dbReference type="PROSITE" id="PS00107">
    <property type="entry name" value="PROTEIN_KINASE_ATP"/>
    <property type="match status" value="1"/>
</dbReference>
<evidence type="ECO:0000256" key="9">
    <source>
        <dbReference type="PROSITE-ProRule" id="PRU10141"/>
    </source>
</evidence>
<gene>
    <name evidence="12" type="ORF">MCHLO_12920</name>
</gene>
<dbReference type="EMBL" id="DF849259">
    <property type="protein sequence ID" value="GAT56239.1"/>
    <property type="molecule type" value="Genomic_DNA"/>
</dbReference>
<dbReference type="Gene3D" id="1.10.510.10">
    <property type="entry name" value="Transferase(Phosphotransferase) domain 1"/>
    <property type="match status" value="1"/>
</dbReference>
<evidence type="ECO:0000256" key="6">
    <source>
        <dbReference type="ARBA" id="ARBA00022840"/>
    </source>
</evidence>
<keyword evidence="3" id="KW-0808">Transferase</keyword>
<evidence type="ECO:0000256" key="2">
    <source>
        <dbReference type="ARBA" id="ARBA00022527"/>
    </source>
</evidence>
<evidence type="ECO:0000256" key="3">
    <source>
        <dbReference type="ARBA" id="ARBA00022679"/>
    </source>
</evidence>
<dbReference type="PANTHER" id="PTHR47634:SF9">
    <property type="entry name" value="PROTEIN KINASE DOMAIN-CONTAINING PROTEIN-RELATED"/>
    <property type="match status" value="1"/>
</dbReference>
<keyword evidence="4 9" id="KW-0547">Nucleotide-binding</keyword>
<sequence>MSDSQFVIPVHGAESIADYAPGSLHPVHIGDKFCDGRYTVVNKLGHGRSSTIWHVLDTQTNTYAALKIAASARSSTTRREIAVQQHLQARFDAADPGSKYVVRMLDHFVHEGPNGNHQCIVEEALGPSLAADNSCFTDGRPVLDAVHSRAAQLVLGLRYLHKRDVVHGDPHLANILLCIPDTEAGSNHRRLMRSPPNKAFHGAPPSPHRPDYYTSSSVSTPACTKTHIARSSIRPSVRTDVWALAVLLHCLASGGAAPFAFTVDECLAWMAHHLGHFSPILWRMWPNRDKFFDRNGQLRLDLDEEDDMYVPPTLLGTRVDTIMPVDGAERKVFELLLRQMFRYEEAGLFTTNDVVDSAWVKDYCLPALI</sequence>
<dbReference type="PROSITE" id="PS50011">
    <property type="entry name" value="PROTEIN_KINASE_DOM"/>
    <property type="match status" value="1"/>
</dbReference>
<dbReference type="InterPro" id="IPR000719">
    <property type="entry name" value="Prot_kinase_dom"/>
</dbReference>
<evidence type="ECO:0000259" key="11">
    <source>
        <dbReference type="PROSITE" id="PS50011"/>
    </source>
</evidence>
<comment type="catalytic activity">
    <reaction evidence="8">
        <text>L-seryl-[protein] + ATP = O-phospho-L-seryl-[protein] + ADP + H(+)</text>
        <dbReference type="Rhea" id="RHEA:17989"/>
        <dbReference type="Rhea" id="RHEA-COMP:9863"/>
        <dbReference type="Rhea" id="RHEA-COMP:11604"/>
        <dbReference type="ChEBI" id="CHEBI:15378"/>
        <dbReference type="ChEBI" id="CHEBI:29999"/>
        <dbReference type="ChEBI" id="CHEBI:30616"/>
        <dbReference type="ChEBI" id="CHEBI:83421"/>
        <dbReference type="ChEBI" id="CHEBI:456216"/>
        <dbReference type="EC" id="2.7.11.1"/>
    </reaction>
</comment>
<evidence type="ECO:0000256" key="10">
    <source>
        <dbReference type="SAM" id="MobiDB-lite"/>
    </source>
</evidence>
<feature type="binding site" evidence="9">
    <location>
        <position position="67"/>
    </location>
    <ligand>
        <name>ATP</name>
        <dbReference type="ChEBI" id="CHEBI:30616"/>
    </ligand>
</feature>
<dbReference type="InterPro" id="IPR011009">
    <property type="entry name" value="Kinase-like_dom_sf"/>
</dbReference>
<evidence type="ECO:0000256" key="1">
    <source>
        <dbReference type="ARBA" id="ARBA00012513"/>
    </source>
</evidence>
<name>A0ABQ0LYU6_MYCCL</name>
<evidence type="ECO:0000256" key="7">
    <source>
        <dbReference type="ARBA" id="ARBA00047899"/>
    </source>
</evidence>
<evidence type="ECO:0000256" key="5">
    <source>
        <dbReference type="ARBA" id="ARBA00022777"/>
    </source>
</evidence>
<keyword evidence="13" id="KW-1185">Reference proteome</keyword>
<accession>A0ABQ0LYU6</accession>
<protein>
    <recommendedName>
        <fullName evidence="1">non-specific serine/threonine protein kinase</fullName>
        <ecNumber evidence="1">2.7.11.1</ecNumber>
    </recommendedName>
</protein>
<dbReference type="Gene3D" id="3.30.200.20">
    <property type="entry name" value="Phosphorylase Kinase, domain 1"/>
    <property type="match status" value="1"/>
</dbReference>
<proteinExistence type="predicted"/>
<dbReference type="SMART" id="SM00220">
    <property type="entry name" value="S_TKc"/>
    <property type="match status" value="1"/>
</dbReference>